<gene>
    <name evidence="1" type="ORF">MML48_9g00014668</name>
</gene>
<evidence type="ECO:0000313" key="2">
    <source>
        <dbReference type="Proteomes" id="UP001056778"/>
    </source>
</evidence>
<organism evidence="1 2">
    <name type="scientific">Holotrichia oblita</name>
    <name type="common">Chafer beetle</name>
    <dbReference type="NCBI Taxonomy" id="644536"/>
    <lineage>
        <taxon>Eukaryota</taxon>
        <taxon>Metazoa</taxon>
        <taxon>Ecdysozoa</taxon>
        <taxon>Arthropoda</taxon>
        <taxon>Hexapoda</taxon>
        <taxon>Insecta</taxon>
        <taxon>Pterygota</taxon>
        <taxon>Neoptera</taxon>
        <taxon>Endopterygota</taxon>
        <taxon>Coleoptera</taxon>
        <taxon>Polyphaga</taxon>
        <taxon>Scarabaeiformia</taxon>
        <taxon>Scarabaeidae</taxon>
        <taxon>Melolonthinae</taxon>
        <taxon>Holotrichia</taxon>
    </lineage>
</organism>
<proteinExistence type="predicted"/>
<protein>
    <submittedName>
        <fullName evidence="1">Apolipoprotein d</fullName>
    </submittedName>
</protein>
<accession>A0ACB9SHR2</accession>
<sequence length="241" mass="26889">MSIYTYIISIKYNFFNLQMLGIWYVIRKTATTSTCLVYNFTATAEPNKYHLQQNSHLIIPGKFNYHYSGELTVPDPAVPANMRVKFSLNLASASYIVIMTDYYNYAAIFTCQSIAFGNRKSVSILSRKRTLDNVILEGIQNKLKSFSLNPKELSIISQEDCTKKEGGHDITITNDTFTAKNAAGLVRKAGEKLGDGIESAAAGAKKIYNRYNGDDSDSDDTAKEKTRFTAANTNPDAEWLP</sequence>
<dbReference type="EMBL" id="CM043023">
    <property type="protein sequence ID" value="KAI4454552.1"/>
    <property type="molecule type" value="Genomic_DNA"/>
</dbReference>
<comment type="caution">
    <text evidence="1">The sequence shown here is derived from an EMBL/GenBank/DDBJ whole genome shotgun (WGS) entry which is preliminary data.</text>
</comment>
<dbReference type="Proteomes" id="UP001056778">
    <property type="component" value="Chromosome 9"/>
</dbReference>
<reference evidence="1" key="1">
    <citation type="submission" date="2022-04" db="EMBL/GenBank/DDBJ databases">
        <title>Chromosome-scale genome assembly of Holotrichia oblita Faldermann.</title>
        <authorList>
            <person name="Rongchong L."/>
        </authorList>
    </citation>
    <scope>NUCLEOTIDE SEQUENCE</scope>
    <source>
        <strain evidence="1">81SQS9</strain>
    </source>
</reference>
<name>A0ACB9SHR2_HOLOL</name>
<evidence type="ECO:0000313" key="1">
    <source>
        <dbReference type="EMBL" id="KAI4454552.1"/>
    </source>
</evidence>
<keyword evidence="2" id="KW-1185">Reference proteome</keyword>